<dbReference type="InterPro" id="IPR014016">
    <property type="entry name" value="UvrD-like_ATP-bd"/>
</dbReference>
<keyword evidence="6 15" id="KW-0347">Helicase</keyword>
<dbReference type="SUPFAM" id="SSF52540">
    <property type="entry name" value="P-loop containing nucleoside triphosphate hydrolases"/>
    <property type="match status" value="1"/>
</dbReference>
<dbReference type="Pfam" id="PF00580">
    <property type="entry name" value="UvrD-helicase"/>
    <property type="match status" value="1"/>
</dbReference>
<evidence type="ECO:0000259" key="17">
    <source>
        <dbReference type="PROSITE" id="PS51198"/>
    </source>
</evidence>
<evidence type="ECO:0000256" key="16">
    <source>
        <dbReference type="SAM" id="MobiDB-lite"/>
    </source>
</evidence>
<feature type="binding site" evidence="15">
    <location>
        <begin position="137"/>
        <end position="144"/>
    </location>
    <ligand>
        <name>ATP</name>
        <dbReference type="ChEBI" id="CHEBI:30616"/>
    </ligand>
</feature>
<evidence type="ECO:0000256" key="13">
    <source>
        <dbReference type="ARBA" id="ARBA00034808"/>
    </source>
</evidence>
<feature type="domain" description="UvrD-like helicase C-terminal" evidence="18">
    <location>
        <begin position="402"/>
        <end position="675"/>
    </location>
</feature>
<organism evidence="19 20">
    <name type="scientific">Candidatus Ozemobacter sibiricus</name>
    <dbReference type="NCBI Taxonomy" id="2268124"/>
    <lineage>
        <taxon>Bacteria</taxon>
        <taxon>Candidatus Ozemobacteria</taxon>
        <taxon>Candidatus Ozemobacterales</taxon>
        <taxon>Candidatus Ozemobacteraceae</taxon>
        <taxon>Candidatus Ozemobacter</taxon>
    </lineage>
</organism>
<dbReference type="PROSITE" id="PS51217">
    <property type="entry name" value="UVRD_HELICASE_CTER"/>
    <property type="match status" value="1"/>
</dbReference>
<dbReference type="EMBL" id="QOQW01000021">
    <property type="protein sequence ID" value="RCK78541.1"/>
    <property type="molecule type" value="Genomic_DNA"/>
</dbReference>
<protein>
    <recommendedName>
        <fullName evidence="13">DNA 3'-5' helicase</fullName>
        <ecNumber evidence="13">5.6.2.4</ecNumber>
    </recommendedName>
</protein>
<dbReference type="GO" id="GO:0033202">
    <property type="term" value="C:DNA helicase complex"/>
    <property type="evidence" value="ECO:0007669"/>
    <property type="project" value="TreeGrafter"/>
</dbReference>
<evidence type="ECO:0000256" key="2">
    <source>
        <dbReference type="ARBA" id="ARBA00022722"/>
    </source>
</evidence>
<evidence type="ECO:0000313" key="20">
    <source>
        <dbReference type="Proteomes" id="UP000252355"/>
    </source>
</evidence>
<dbReference type="Proteomes" id="UP000252355">
    <property type="component" value="Unassembled WGS sequence"/>
</dbReference>
<keyword evidence="2" id="KW-0540">Nuclease</keyword>
<comment type="catalytic activity">
    <reaction evidence="12">
        <text>Couples ATP hydrolysis with the unwinding of duplex DNA by translocating in the 3'-5' direction.</text>
        <dbReference type="EC" id="5.6.2.4"/>
    </reaction>
</comment>
<evidence type="ECO:0000256" key="11">
    <source>
        <dbReference type="ARBA" id="ARBA00023235"/>
    </source>
</evidence>
<evidence type="ECO:0000256" key="7">
    <source>
        <dbReference type="ARBA" id="ARBA00022839"/>
    </source>
</evidence>
<dbReference type="EC" id="5.6.2.4" evidence="13"/>
<keyword evidence="4" id="KW-0227">DNA damage</keyword>
<dbReference type="InterPro" id="IPR011604">
    <property type="entry name" value="PDDEXK-like_dom_sf"/>
</dbReference>
<evidence type="ECO:0000256" key="6">
    <source>
        <dbReference type="ARBA" id="ARBA00022806"/>
    </source>
</evidence>
<comment type="catalytic activity">
    <reaction evidence="14">
        <text>ATP + H2O = ADP + phosphate + H(+)</text>
        <dbReference type="Rhea" id="RHEA:13065"/>
        <dbReference type="ChEBI" id="CHEBI:15377"/>
        <dbReference type="ChEBI" id="CHEBI:15378"/>
        <dbReference type="ChEBI" id="CHEBI:30616"/>
        <dbReference type="ChEBI" id="CHEBI:43474"/>
        <dbReference type="ChEBI" id="CHEBI:456216"/>
        <dbReference type="EC" id="5.6.2.4"/>
    </reaction>
</comment>
<gene>
    <name evidence="19" type="ORF">OZSIB_1263</name>
</gene>
<evidence type="ECO:0000256" key="10">
    <source>
        <dbReference type="ARBA" id="ARBA00023204"/>
    </source>
</evidence>
<evidence type="ECO:0000256" key="9">
    <source>
        <dbReference type="ARBA" id="ARBA00023125"/>
    </source>
</evidence>
<dbReference type="GO" id="GO:0003677">
    <property type="term" value="F:DNA binding"/>
    <property type="evidence" value="ECO:0007669"/>
    <property type="project" value="UniProtKB-KW"/>
</dbReference>
<dbReference type="InterPro" id="IPR014017">
    <property type="entry name" value="DNA_helicase_UvrD-like_C"/>
</dbReference>
<dbReference type="Gene3D" id="1.10.10.160">
    <property type="match status" value="1"/>
</dbReference>
<evidence type="ECO:0000313" key="19">
    <source>
        <dbReference type="EMBL" id="RCK78541.1"/>
    </source>
</evidence>
<dbReference type="Pfam" id="PF12705">
    <property type="entry name" value="PDDEXK_1"/>
    <property type="match status" value="1"/>
</dbReference>
<dbReference type="GO" id="GO:0005829">
    <property type="term" value="C:cytosol"/>
    <property type="evidence" value="ECO:0007669"/>
    <property type="project" value="TreeGrafter"/>
</dbReference>
<evidence type="ECO:0000256" key="5">
    <source>
        <dbReference type="ARBA" id="ARBA00022801"/>
    </source>
</evidence>
<dbReference type="InterPro" id="IPR013986">
    <property type="entry name" value="DExx_box_DNA_helicase_dom_sf"/>
</dbReference>
<dbReference type="GO" id="GO:0000725">
    <property type="term" value="P:recombinational repair"/>
    <property type="evidence" value="ECO:0007669"/>
    <property type="project" value="TreeGrafter"/>
</dbReference>
<dbReference type="GO" id="GO:0004527">
    <property type="term" value="F:exonuclease activity"/>
    <property type="evidence" value="ECO:0007669"/>
    <property type="project" value="UniProtKB-KW"/>
</dbReference>
<keyword evidence="7" id="KW-0269">Exonuclease</keyword>
<dbReference type="CDD" id="cd17932">
    <property type="entry name" value="DEXQc_UvrD"/>
    <property type="match status" value="1"/>
</dbReference>
<feature type="compositionally biased region" description="Basic and acidic residues" evidence="16">
    <location>
        <begin position="11"/>
        <end position="23"/>
    </location>
</feature>
<evidence type="ECO:0000256" key="15">
    <source>
        <dbReference type="PROSITE-ProRule" id="PRU00560"/>
    </source>
</evidence>
<proteinExistence type="inferred from homology"/>
<keyword evidence="9" id="KW-0238">DNA-binding</keyword>
<reference evidence="19 20" key="1">
    <citation type="submission" date="2018-05" db="EMBL/GenBank/DDBJ databases">
        <title>A metagenomic window into the 2 km-deep terrestrial subsurface aquifer revealed taxonomically and functionally diverse microbial community comprising novel uncultured bacterial lineages.</title>
        <authorList>
            <person name="Kadnikov V.V."/>
            <person name="Mardanov A.V."/>
            <person name="Beletsky A.V."/>
            <person name="Banks D."/>
            <person name="Pimenov N.V."/>
            <person name="Frank Y.A."/>
            <person name="Karnachuk O.V."/>
            <person name="Ravin N.V."/>
        </authorList>
    </citation>
    <scope>NUCLEOTIDE SEQUENCE [LARGE SCALE GENOMIC DNA]</scope>
    <source>
        <strain evidence="19">BY5</strain>
    </source>
</reference>
<name>A0A367ZMG2_9BACT</name>
<dbReference type="PROSITE" id="PS51198">
    <property type="entry name" value="UVRD_HELICASE_ATP_BIND"/>
    <property type="match status" value="1"/>
</dbReference>
<keyword evidence="10" id="KW-0234">DNA repair</keyword>
<dbReference type="Gene3D" id="3.40.50.300">
    <property type="entry name" value="P-loop containing nucleotide triphosphate hydrolases"/>
    <property type="match status" value="3"/>
</dbReference>
<dbReference type="InterPro" id="IPR038726">
    <property type="entry name" value="PDDEXK_AddAB-type"/>
</dbReference>
<evidence type="ECO:0000256" key="8">
    <source>
        <dbReference type="ARBA" id="ARBA00022840"/>
    </source>
</evidence>
<dbReference type="AlphaFoldDB" id="A0A367ZMG2"/>
<dbReference type="GO" id="GO:0005524">
    <property type="term" value="F:ATP binding"/>
    <property type="evidence" value="ECO:0007669"/>
    <property type="project" value="UniProtKB-UniRule"/>
</dbReference>
<dbReference type="GO" id="GO:0043138">
    <property type="term" value="F:3'-5' DNA helicase activity"/>
    <property type="evidence" value="ECO:0007669"/>
    <property type="project" value="UniProtKB-EC"/>
</dbReference>
<keyword evidence="3 15" id="KW-0547">Nucleotide-binding</keyword>
<feature type="domain" description="UvrD-like helicase ATP-binding" evidence="17">
    <location>
        <begin position="116"/>
        <end position="401"/>
    </location>
</feature>
<keyword evidence="5 15" id="KW-0378">Hydrolase</keyword>
<evidence type="ECO:0000256" key="14">
    <source>
        <dbReference type="ARBA" id="ARBA00048988"/>
    </source>
</evidence>
<feature type="region of interest" description="Disordered" evidence="16">
    <location>
        <begin position="1"/>
        <end position="101"/>
    </location>
</feature>
<dbReference type="Gene3D" id="3.90.320.10">
    <property type="match status" value="1"/>
</dbReference>
<sequence length="1079" mass="120640">MQRIQGCLRAHGLEETGSDDHRRMLQPVKGEVSASGGGPGDHHARGGASAGFSTPVQVPDHRKQVRRSLDDRQRPAAAVHRGTRKKHQTGPTEQHRDVTIKERDLIHMSIDQVLRNELTPQQYDAAVDTAREVLCLACAGSGKSRTLAYRIARLLAQNEPPEGIVAFTFTEKAAESIKRRVSQALATAGLDPTVMGAMYIGTIHSYCQRVLGDMDATYRQYDVLDENRLKLYMISRYHRLGLQSFRPRARNNSYFDTVKQASDAWKTANDELLDFNTVAAEDQDIGGLLTRIRDGLRADQYIDFSLMIRDVVEAIRSNAAGVENGIGNLRHLMVDEYQDVNPCQEELIRLLHQRSQTLFVVGDDDQSIYAWRGADVSNILGFQRRYTGCSVHTLSQNFRSTEPIVQASDAFAAAMLGPSRIPKNPAAFANRTPQDFRVLWFPDRAAEAGWVADRVRCLLGTAYDDNGVVRGLTPADFAILMRSTRQAEQDGTPRHAAFTAALETLGIPFSLEAGGGPFDRPQTSVLRSTFELLRNTPLDRNTVQQHFNSEVLPAFPDADFNALIRVLTDWSRRIHRPQGSTRIRLYPQQLVYDLLEAFNIARTNFSDDVMRDIGLFSRMILDVETVYMSVDSGQRFSDVLNFLQNAAETGYDVSTDDVLQRPDAVTVSTVHKMKGLEFPCVFVVDVEAHRFPKRRSNYSGWLPPGVMAAAINRGAYQSTPDEEIRLFYTAATRAERYLYISGAESLPQARRAARRSPYALQLAAHPAVVQNSAGLPAGLRQAPPRRRVEDTDYPTSFTEIRYYLQCPRSYQFRERYGLNPVVPEMFGYGRTVHTSIQKLHELHPDSPPAENQVEQVVLKTFHLKHVPQSGDPVNRPGAYENSRNRAVEIAQGYVASFGGDFERERQVEAVFEIPASNCVITGSIDLLLHEDDDGNILQAEIIDFKTMEGGETPGENDDLDWTELALQVQLYARAADQVLGQNARTGSVHLLKDNQRVEVPITQEAVDSALANIEWAVTGILASDFPMRPHPDKCSKCDFQKICPGTPQGFQVLTTTPPELHLPGRREMARAFSLYQGQD</sequence>
<keyword evidence="8 15" id="KW-0067">ATP-binding</keyword>
<feature type="compositionally biased region" description="Basic and acidic residues" evidence="16">
    <location>
        <begin position="59"/>
        <end position="74"/>
    </location>
</feature>
<evidence type="ECO:0000256" key="4">
    <source>
        <dbReference type="ARBA" id="ARBA00022763"/>
    </source>
</evidence>
<dbReference type="PANTHER" id="PTHR11070">
    <property type="entry name" value="UVRD / RECB / PCRA DNA HELICASE FAMILY MEMBER"/>
    <property type="match status" value="1"/>
</dbReference>
<keyword evidence="11" id="KW-0413">Isomerase</keyword>
<comment type="caution">
    <text evidence="19">The sequence shown here is derived from an EMBL/GenBank/DDBJ whole genome shotgun (WGS) entry which is preliminary data.</text>
</comment>
<evidence type="ECO:0000259" key="18">
    <source>
        <dbReference type="PROSITE" id="PS51217"/>
    </source>
</evidence>
<evidence type="ECO:0000256" key="1">
    <source>
        <dbReference type="ARBA" id="ARBA00009922"/>
    </source>
</evidence>
<accession>A0A367ZMG2</accession>
<dbReference type="InterPro" id="IPR000212">
    <property type="entry name" value="DNA_helicase_UvrD/REP"/>
</dbReference>
<evidence type="ECO:0000256" key="3">
    <source>
        <dbReference type="ARBA" id="ARBA00022741"/>
    </source>
</evidence>
<evidence type="ECO:0000256" key="12">
    <source>
        <dbReference type="ARBA" id="ARBA00034617"/>
    </source>
</evidence>
<comment type="similarity">
    <text evidence="1">Belongs to the helicase family. UvrD subfamily.</text>
</comment>
<dbReference type="PANTHER" id="PTHR11070:SF59">
    <property type="entry name" value="DNA 3'-5' HELICASE"/>
    <property type="match status" value="1"/>
</dbReference>
<dbReference type="InterPro" id="IPR027417">
    <property type="entry name" value="P-loop_NTPase"/>
</dbReference>
<dbReference type="Pfam" id="PF13361">
    <property type="entry name" value="UvrD_C"/>
    <property type="match status" value="1"/>
</dbReference>